<protein>
    <submittedName>
        <fullName evidence="2">Uncharacterized protein</fullName>
    </submittedName>
</protein>
<dbReference type="PROSITE" id="PS51257">
    <property type="entry name" value="PROKAR_LIPOPROTEIN"/>
    <property type="match status" value="1"/>
</dbReference>
<name>A0A1B6FJB5_9HEMI</name>
<accession>A0A1B6FJB5</accession>
<sequence>MFDHTTRHMILRWAILMLGGMLGCNALNWCYYLHPCFSAFQPTTAFCGIDGARGEGRIFRNYCEFRRHNTCYQTNYIPTFRKACFVRYPYTRDDYAFMVKPRYDLGAVNKNKG</sequence>
<keyword evidence="1" id="KW-0472">Membrane</keyword>
<keyword evidence="1" id="KW-1133">Transmembrane helix</keyword>
<evidence type="ECO:0000256" key="1">
    <source>
        <dbReference type="SAM" id="Phobius"/>
    </source>
</evidence>
<feature type="transmembrane region" description="Helical" evidence="1">
    <location>
        <begin position="12"/>
        <end position="34"/>
    </location>
</feature>
<reference evidence="2" key="1">
    <citation type="submission" date="2015-11" db="EMBL/GenBank/DDBJ databases">
        <title>De novo transcriptome assembly of four potential Pierce s Disease insect vectors from Arizona vineyards.</title>
        <authorList>
            <person name="Tassone E.E."/>
        </authorList>
    </citation>
    <scope>NUCLEOTIDE SEQUENCE</scope>
</reference>
<keyword evidence="1" id="KW-0812">Transmembrane</keyword>
<dbReference type="EMBL" id="GECZ01019478">
    <property type="protein sequence ID" value="JAS50291.1"/>
    <property type="molecule type" value="Transcribed_RNA"/>
</dbReference>
<organism evidence="2">
    <name type="scientific">Cuerna arida</name>
    <dbReference type="NCBI Taxonomy" id="1464854"/>
    <lineage>
        <taxon>Eukaryota</taxon>
        <taxon>Metazoa</taxon>
        <taxon>Ecdysozoa</taxon>
        <taxon>Arthropoda</taxon>
        <taxon>Hexapoda</taxon>
        <taxon>Insecta</taxon>
        <taxon>Pterygota</taxon>
        <taxon>Neoptera</taxon>
        <taxon>Paraneoptera</taxon>
        <taxon>Hemiptera</taxon>
        <taxon>Auchenorrhyncha</taxon>
        <taxon>Membracoidea</taxon>
        <taxon>Cicadellidae</taxon>
        <taxon>Cicadellinae</taxon>
        <taxon>Proconiini</taxon>
        <taxon>Cuerna</taxon>
    </lineage>
</organism>
<gene>
    <name evidence="2" type="ORF">g.48537</name>
</gene>
<proteinExistence type="predicted"/>
<evidence type="ECO:0000313" key="2">
    <source>
        <dbReference type="EMBL" id="JAS50291.1"/>
    </source>
</evidence>
<dbReference type="AlphaFoldDB" id="A0A1B6FJB5"/>